<organism evidence="1 2">
    <name type="scientific">Candidatus Uhrbacteria bacterium RIFCSPLOWO2_02_FULL_54_37</name>
    <dbReference type="NCBI Taxonomy" id="1802412"/>
    <lineage>
        <taxon>Bacteria</taxon>
        <taxon>Candidatus Uhriibacteriota</taxon>
    </lineage>
</organism>
<evidence type="ECO:0000313" key="1">
    <source>
        <dbReference type="EMBL" id="OGL90093.1"/>
    </source>
</evidence>
<dbReference type="EMBL" id="MGEU01000043">
    <property type="protein sequence ID" value="OGL90093.1"/>
    <property type="molecule type" value="Genomic_DNA"/>
</dbReference>
<evidence type="ECO:0000313" key="2">
    <source>
        <dbReference type="Proteomes" id="UP000177750"/>
    </source>
</evidence>
<comment type="caution">
    <text evidence="1">The sequence shown here is derived from an EMBL/GenBank/DDBJ whole genome shotgun (WGS) entry which is preliminary data.</text>
</comment>
<reference evidence="1 2" key="1">
    <citation type="journal article" date="2016" name="Nat. Commun.">
        <title>Thousands of microbial genomes shed light on interconnected biogeochemical processes in an aquifer system.</title>
        <authorList>
            <person name="Anantharaman K."/>
            <person name="Brown C.T."/>
            <person name="Hug L.A."/>
            <person name="Sharon I."/>
            <person name="Castelle C.J."/>
            <person name="Probst A.J."/>
            <person name="Thomas B.C."/>
            <person name="Singh A."/>
            <person name="Wilkins M.J."/>
            <person name="Karaoz U."/>
            <person name="Brodie E.L."/>
            <person name="Williams K.H."/>
            <person name="Hubbard S.S."/>
            <person name="Banfield J.F."/>
        </authorList>
    </citation>
    <scope>NUCLEOTIDE SEQUENCE [LARGE SCALE GENOMIC DNA]</scope>
</reference>
<accession>A0A1F7VHU6</accession>
<dbReference type="AlphaFoldDB" id="A0A1F7VHU6"/>
<sequence>MTAGTAGAGAAALLLELLELELLLELLDVLLPVLVDATHFPLAVESVIVNTWFPVGAKIN</sequence>
<proteinExistence type="predicted"/>
<protein>
    <submittedName>
        <fullName evidence="1">Uncharacterized protein</fullName>
    </submittedName>
</protein>
<name>A0A1F7VHU6_9BACT</name>
<gene>
    <name evidence="1" type="ORF">A3J36_01435</name>
</gene>
<dbReference type="Proteomes" id="UP000177750">
    <property type="component" value="Unassembled WGS sequence"/>
</dbReference>